<accession>A0A7H0HGM5</accession>
<dbReference type="Proteomes" id="UP000516057">
    <property type="component" value="Chromosome"/>
</dbReference>
<organism evidence="3 4">
    <name type="scientific">Paenacidovorax monticola</name>
    <dbReference type="NCBI Taxonomy" id="1926868"/>
    <lineage>
        <taxon>Bacteria</taxon>
        <taxon>Pseudomonadati</taxon>
        <taxon>Pseudomonadota</taxon>
        <taxon>Betaproteobacteria</taxon>
        <taxon>Burkholderiales</taxon>
        <taxon>Comamonadaceae</taxon>
        <taxon>Paenacidovorax</taxon>
    </lineage>
</organism>
<evidence type="ECO:0000313" key="3">
    <source>
        <dbReference type="EMBL" id="QNP59691.1"/>
    </source>
</evidence>
<name>A0A7H0HGM5_9BURK</name>
<evidence type="ECO:0000259" key="2">
    <source>
        <dbReference type="Pfam" id="PF18203"/>
    </source>
</evidence>
<gene>
    <name evidence="3" type="ORF">H9L24_01385</name>
</gene>
<dbReference type="EMBL" id="CP060790">
    <property type="protein sequence ID" value="QNP59691.1"/>
    <property type="molecule type" value="Genomic_DNA"/>
</dbReference>
<proteinExistence type="predicted"/>
<dbReference type="KEGG" id="amon:H9L24_01385"/>
<keyword evidence="4" id="KW-1185">Reference proteome</keyword>
<dbReference type="InterPro" id="IPR053784">
    <property type="entry name" value="Choice_anch_U_dom"/>
</dbReference>
<dbReference type="InterPro" id="IPR026442">
    <property type="entry name" value="IPTL_CTERM"/>
</dbReference>
<dbReference type="Pfam" id="PF18203">
    <property type="entry name" value="IPTL-CTERM"/>
    <property type="match status" value="1"/>
</dbReference>
<feature type="region of interest" description="Disordered" evidence="1">
    <location>
        <begin position="130"/>
        <end position="153"/>
    </location>
</feature>
<dbReference type="NCBIfam" id="NF041766">
    <property type="entry name" value="choice_anch_U"/>
    <property type="match status" value="1"/>
</dbReference>
<evidence type="ECO:0000313" key="4">
    <source>
        <dbReference type="Proteomes" id="UP000516057"/>
    </source>
</evidence>
<dbReference type="AlphaFoldDB" id="A0A7H0HGM5"/>
<reference evidence="3 4" key="1">
    <citation type="submission" date="2020-08" db="EMBL/GenBank/DDBJ databases">
        <title>Genome sequence of Acidovorax monticola KACC 19171T.</title>
        <authorList>
            <person name="Hyun D.-W."/>
            <person name="Bae J.-W."/>
        </authorList>
    </citation>
    <scope>NUCLEOTIDE SEQUENCE [LARGE SCALE GENOMIC DNA]</scope>
    <source>
        <strain evidence="3 4">KACC 19171</strain>
    </source>
</reference>
<sequence length="936" mass="97803">MVLLQACGSGIKPSWIEAPLVADAYRNNSGYFPRESQLLVNNRASAQLKFNYATLPSGTLAKLSVDSSNTVASVGQESYALNAGKVASARLVLYVDKVAKPGYLQITSAHQAGADCFAREDDEPTSCDQIVSSTSGPVMAGEPATDADNPTQPLRITERGFYSFDVTRLVKYRLDHNADSMLVVSAVPDPAAAPTDPDSVYGSFEFASKEQQPGNAHAMHQPQLLISLTDAAGSTYRSQYATSVRQSSTDPAVASQNFDSDENLWMNGATGNRAYTLVESPPLNTGGFTTRTVLNHMGTLKGKQSLIMFVNAPVQDQATAQPEAAFYARASFNWYSSRVRSWNDGWAEPPAPDRFATAALDRGVPNQQLLVDASAPYMAALARAYGADDYPNIAVTSTTNLQVPLTLDSDNNTRTAHGPRFVSVLVDETDPDNSLWGGMFSFDKHDRTYARRYCNHRGDAVCRAVLSMRARLGQPFASVTHPVVINPWAEKSGGSSLPYATPINIVLPTSGASAVMDPDPDPASQGLSSDMGGGYGYYLYDGRANRTVGRYQGIINTPGHNLRAVIEFENLPLPTPTLSGPASIDMAPSSTAVTLAANAPAPLRLSVADPVGENIDDTTKWIVTSSNPADTMPGEIQQSQGSVAFAATFSGLGPRTLQATSKGDSTITATLNVTVNQGVQAGQVIVFTSTPPASPLVGGTYTVTATGGASGNPVTFSVDATSTAGACTVTGGTVNLTGAGTCTINADQAGNASYAAAARVQQTFSITATGTAYSGTTVPLRGPGRPASASFAMVSGTGCSFDLAHTRFAAAGPTPPGKSAPQGALRFKLVGCTPGATVRVTTTWPQAVADFTKHSRGAFLPLSHFTISGNTVSFDVTDGGLGDDDGVLNGEIVDPAMPLGPAGAQAIPTLSEWGLLLLSLLACALGLTAQRRQTQG</sequence>
<feature type="domain" description="IPTL-CTERM protein sorting" evidence="2">
    <location>
        <begin position="905"/>
        <end position="932"/>
    </location>
</feature>
<evidence type="ECO:0000256" key="1">
    <source>
        <dbReference type="SAM" id="MobiDB-lite"/>
    </source>
</evidence>
<protein>
    <submittedName>
        <fullName evidence="3">IPTL-CTERM sorting domain-containing protein</fullName>
    </submittedName>
</protein>
<dbReference type="RefSeq" id="WP_187736673.1">
    <property type="nucleotide sequence ID" value="NZ_CP060790.1"/>
</dbReference>
<dbReference type="NCBIfam" id="TIGR04174">
    <property type="entry name" value="IPTL_CTERM"/>
    <property type="match status" value="1"/>
</dbReference>